<feature type="transmembrane region" description="Helical" evidence="2">
    <location>
        <begin position="321"/>
        <end position="342"/>
    </location>
</feature>
<comment type="caution">
    <text evidence="4">The sequence shown here is derived from an EMBL/GenBank/DDBJ whole genome shotgun (WGS) entry which is preliminary data.</text>
</comment>
<dbReference type="InterPro" id="IPR007890">
    <property type="entry name" value="CHASE2"/>
</dbReference>
<keyword evidence="2" id="KW-0472">Membrane</keyword>
<organism evidence="4 5">
    <name type="scientific">Conexibacter stalactiti</name>
    <dbReference type="NCBI Taxonomy" id="1940611"/>
    <lineage>
        <taxon>Bacteria</taxon>
        <taxon>Bacillati</taxon>
        <taxon>Actinomycetota</taxon>
        <taxon>Thermoleophilia</taxon>
        <taxon>Solirubrobacterales</taxon>
        <taxon>Conexibacteraceae</taxon>
        <taxon>Conexibacter</taxon>
    </lineage>
</organism>
<reference evidence="4 5" key="2">
    <citation type="submission" date="2023-10" db="EMBL/GenBank/DDBJ databases">
        <authorList>
            <person name="Han X.F."/>
        </authorList>
    </citation>
    <scope>NUCLEOTIDE SEQUENCE [LARGE SCALE GENOMIC DNA]</scope>
    <source>
        <strain evidence="4 5">KCTC 39840</strain>
    </source>
</reference>
<dbReference type="InterPro" id="IPR001054">
    <property type="entry name" value="A/G_cyclase"/>
</dbReference>
<dbReference type="Proteomes" id="UP001284601">
    <property type="component" value="Unassembled WGS sequence"/>
</dbReference>
<dbReference type="PANTHER" id="PTHR43081:SF1">
    <property type="entry name" value="ADENYLATE CYCLASE, TERMINAL-DIFFERENTIATION SPECIFIC"/>
    <property type="match status" value="1"/>
</dbReference>
<feature type="transmembrane region" description="Helical" evidence="2">
    <location>
        <begin position="290"/>
        <end position="315"/>
    </location>
</feature>
<dbReference type="SUPFAM" id="SSF55073">
    <property type="entry name" value="Nucleotide cyclase"/>
    <property type="match status" value="1"/>
</dbReference>
<dbReference type="Gene3D" id="3.30.70.1230">
    <property type="entry name" value="Nucleotide cyclase"/>
    <property type="match status" value="1"/>
</dbReference>
<accession>A0ABU4HQI1</accession>
<feature type="domain" description="Guanylate cyclase" evidence="3">
    <location>
        <begin position="381"/>
        <end position="518"/>
    </location>
</feature>
<dbReference type="CDD" id="cd07302">
    <property type="entry name" value="CHD"/>
    <property type="match status" value="1"/>
</dbReference>
<name>A0ABU4HQI1_9ACTN</name>
<reference evidence="5" key="1">
    <citation type="submission" date="2023-07" db="EMBL/GenBank/DDBJ databases">
        <title>Conexibacter stalactiti sp. nov., isolated from stalactites in a lava cave and emended description of the genus Conexibacter.</title>
        <authorList>
            <person name="Lee S.D."/>
        </authorList>
    </citation>
    <scope>NUCLEOTIDE SEQUENCE [LARGE SCALE GENOMIC DNA]</scope>
    <source>
        <strain evidence="5">KCTC 39840</strain>
    </source>
</reference>
<dbReference type="InterPro" id="IPR050697">
    <property type="entry name" value="Adenylyl/Guanylyl_Cyclase_3/4"/>
</dbReference>
<evidence type="ECO:0000256" key="2">
    <source>
        <dbReference type="SAM" id="Phobius"/>
    </source>
</evidence>
<gene>
    <name evidence="4" type="ORF">R7226_14215</name>
</gene>
<dbReference type="Pfam" id="PF00211">
    <property type="entry name" value="Guanylate_cyc"/>
    <property type="match status" value="1"/>
</dbReference>
<evidence type="ECO:0000313" key="4">
    <source>
        <dbReference type="EMBL" id="MDW5595500.1"/>
    </source>
</evidence>
<proteinExistence type="inferred from homology"/>
<evidence type="ECO:0000256" key="1">
    <source>
        <dbReference type="ARBA" id="ARBA00005381"/>
    </source>
</evidence>
<protein>
    <submittedName>
        <fullName evidence="4">Adenylate/guanylate cyclase domain-containing protein</fullName>
    </submittedName>
</protein>
<dbReference type="SMART" id="SM01080">
    <property type="entry name" value="CHASE2"/>
    <property type="match status" value="1"/>
</dbReference>
<keyword evidence="2" id="KW-0812">Transmembrane</keyword>
<dbReference type="PANTHER" id="PTHR43081">
    <property type="entry name" value="ADENYLATE CYCLASE, TERMINAL-DIFFERENTIATION SPECIFIC-RELATED"/>
    <property type="match status" value="1"/>
</dbReference>
<dbReference type="Pfam" id="PF05226">
    <property type="entry name" value="CHASE2"/>
    <property type="match status" value="1"/>
</dbReference>
<dbReference type="RefSeq" id="WP_318597836.1">
    <property type="nucleotide sequence ID" value="NZ_JAWSTH010000034.1"/>
</dbReference>
<comment type="similarity">
    <text evidence="1">Belongs to the adenylyl cyclase class-3 family.</text>
</comment>
<dbReference type="EMBL" id="JAWSTH010000034">
    <property type="protein sequence ID" value="MDW5595500.1"/>
    <property type="molecule type" value="Genomic_DNA"/>
</dbReference>
<sequence>MLSRPVRALIVGLLAAALAGGIAWTGALDRFEAFTVDERFAVRGSDGPPPDVLIVEIDDAAYNRLGFPFPRRLHARAIEALLAAGARRIAYDVQFSEPSSRAADDRALLRAARDPRVVFGVADLARDGRPLVMPELARAADGRVGQVLFPVDEDGVWRRMSGSFHGLPHFATLAAGGSPATPERPIDYAGPQDTVEHVAFLDLLRGEVDPALVRGRIVVVGATAQALQDFHPTPFGGQTSGAEINANAIQTILDDYPLRDAPGALLVLLLLAGGLLAPLATTLPGSPMRALLRALGVGVLGVAALLGGAQLAFAAGTIVPIAAPLLALLFGTTGAVALTYAVEVRAQRRLRTELERFVAPAVASELLTRDQPLDSRRVEATVLFCDLRGFTTLSEQLEAEQVIALLNRYLELVSTAVLDRGGTVVSYQGDGVMAVFGAPLPQPDHAARALAAAEAILDEALPAFNRWSAERGLLAPEAALSAGVGLNSGPLMAGVIGSERRVEYAAVGDVTNVAARLQALGRELPGRLFVAAATIEALGDPKAAERLERHGEVRLKGRREPVTVWVGR</sequence>
<evidence type="ECO:0000259" key="3">
    <source>
        <dbReference type="PROSITE" id="PS50125"/>
    </source>
</evidence>
<keyword evidence="5" id="KW-1185">Reference proteome</keyword>
<dbReference type="PROSITE" id="PS50125">
    <property type="entry name" value="GUANYLATE_CYCLASE_2"/>
    <property type="match status" value="1"/>
</dbReference>
<evidence type="ECO:0000313" key="5">
    <source>
        <dbReference type="Proteomes" id="UP001284601"/>
    </source>
</evidence>
<dbReference type="SMART" id="SM00044">
    <property type="entry name" value="CYCc"/>
    <property type="match status" value="1"/>
</dbReference>
<dbReference type="InterPro" id="IPR029787">
    <property type="entry name" value="Nucleotide_cyclase"/>
</dbReference>
<feature type="transmembrane region" description="Helical" evidence="2">
    <location>
        <begin position="263"/>
        <end position="283"/>
    </location>
</feature>
<keyword evidence="2" id="KW-1133">Transmembrane helix</keyword>